<feature type="compositionally biased region" description="Polar residues" evidence="3">
    <location>
        <begin position="93"/>
        <end position="104"/>
    </location>
</feature>
<evidence type="ECO:0000259" key="4">
    <source>
        <dbReference type="Pfam" id="PF03195"/>
    </source>
</evidence>
<evidence type="ECO:0000313" key="6">
    <source>
        <dbReference type="Proteomes" id="UP000823749"/>
    </source>
</evidence>
<feature type="region of interest" description="Disordered" evidence="3">
    <location>
        <begin position="83"/>
        <end position="119"/>
    </location>
</feature>
<dbReference type="PANTHER" id="PTHR31301:SF204">
    <property type="entry name" value="LOB DOMAIN-CONTAINING PROTEIN"/>
    <property type="match status" value="1"/>
</dbReference>
<dbReference type="PANTHER" id="PTHR31301">
    <property type="entry name" value="LOB DOMAIN-CONTAINING PROTEIN 4-RELATED"/>
    <property type="match status" value="1"/>
</dbReference>
<dbReference type="EMBL" id="JACTNZ010000005">
    <property type="protein sequence ID" value="KAG5547189.1"/>
    <property type="molecule type" value="Genomic_DNA"/>
</dbReference>
<sequence>MKVSSLPNLNREATSFPNFFTFIQDPADHEDDDTALQIDEHSCDTETSETSPYKEILSPSVLFDETNEIGFLAGTSSVRVFRSESDHNDRTRPNSVSVGSNQFGGSEWPNLPSCGGTRATSPISEETIEQPFRPLCPTKRAFTQIHTSQFLEIKEATMTEAGTSKTSRSETPAPLPPFSKEYFASHLELPECQRADAVSSMVYEANARLRDPVYGCAGVICQLQKQVSELQVQLAKAQAEVVNMQYQQANLVAMNCMEMSPNQSPQASPQQQQQQQQYYFGNFITTNTQSYQSFADENCLGSMWEPLWTC</sequence>
<evidence type="ECO:0000256" key="2">
    <source>
        <dbReference type="SAM" id="Coils"/>
    </source>
</evidence>
<gene>
    <name evidence="5" type="ORF">RHGRI_013007</name>
</gene>
<organism evidence="5 6">
    <name type="scientific">Rhododendron griersonianum</name>
    <dbReference type="NCBI Taxonomy" id="479676"/>
    <lineage>
        <taxon>Eukaryota</taxon>
        <taxon>Viridiplantae</taxon>
        <taxon>Streptophyta</taxon>
        <taxon>Embryophyta</taxon>
        <taxon>Tracheophyta</taxon>
        <taxon>Spermatophyta</taxon>
        <taxon>Magnoliopsida</taxon>
        <taxon>eudicotyledons</taxon>
        <taxon>Gunneridae</taxon>
        <taxon>Pentapetalae</taxon>
        <taxon>asterids</taxon>
        <taxon>Ericales</taxon>
        <taxon>Ericaceae</taxon>
        <taxon>Ericoideae</taxon>
        <taxon>Rhodoreae</taxon>
        <taxon>Rhododendron</taxon>
    </lineage>
</organism>
<dbReference type="Pfam" id="PF03195">
    <property type="entry name" value="LOB"/>
    <property type="match status" value="1"/>
</dbReference>
<protein>
    <recommendedName>
        <fullName evidence="4">LOB domain-containing protein</fullName>
    </recommendedName>
</protein>
<evidence type="ECO:0000256" key="3">
    <source>
        <dbReference type="SAM" id="MobiDB-lite"/>
    </source>
</evidence>
<keyword evidence="2" id="KW-0175">Coiled coil</keyword>
<evidence type="ECO:0000256" key="1">
    <source>
        <dbReference type="ARBA" id="ARBA00005474"/>
    </source>
</evidence>
<name>A0AAV6K492_9ERIC</name>
<comment type="caution">
    <text evidence="5">The sequence shown here is derived from an EMBL/GenBank/DDBJ whole genome shotgun (WGS) entry which is preliminary data.</text>
</comment>
<accession>A0AAV6K492</accession>
<dbReference type="InterPro" id="IPR004883">
    <property type="entry name" value="LOB"/>
</dbReference>
<feature type="domain" description="LOB" evidence="4">
    <location>
        <begin position="188"/>
        <end position="238"/>
    </location>
</feature>
<dbReference type="AlphaFoldDB" id="A0AAV6K492"/>
<keyword evidence="6" id="KW-1185">Reference proteome</keyword>
<feature type="compositionally biased region" description="Basic and acidic residues" evidence="3">
    <location>
        <begin position="83"/>
        <end position="92"/>
    </location>
</feature>
<dbReference type="Proteomes" id="UP000823749">
    <property type="component" value="Chromosome 5"/>
</dbReference>
<proteinExistence type="inferred from homology"/>
<evidence type="ECO:0000313" key="5">
    <source>
        <dbReference type="EMBL" id="KAG5547189.1"/>
    </source>
</evidence>
<comment type="similarity">
    <text evidence="1">Belongs to the LOB domain-containing protein family.</text>
</comment>
<feature type="coiled-coil region" evidence="2">
    <location>
        <begin position="220"/>
        <end position="247"/>
    </location>
</feature>
<reference evidence="5" key="1">
    <citation type="submission" date="2020-08" db="EMBL/GenBank/DDBJ databases">
        <title>Plant Genome Project.</title>
        <authorList>
            <person name="Zhang R.-G."/>
        </authorList>
    </citation>
    <scope>NUCLEOTIDE SEQUENCE</scope>
    <source>
        <strain evidence="5">WSP0</strain>
        <tissue evidence="5">Leaf</tissue>
    </source>
</reference>